<comment type="catalytic activity">
    <reaction evidence="9">
        <text>L-arginine + H2O = urea + L-ornithine</text>
        <dbReference type="Rhea" id="RHEA:20569"/>
        <dbReference type="ChEBI" id="CHEBI:15377"/>
        <dbReference type="ChEBI" id="CHEBI:16199"/>
        <dbReference type="ChEBI" id="CHEBI:32682"/>
        <dbReference type="ChEBI" id="CHEBI:46911"/>
        <dbReference type="EC" id="3.5.3.1"/>
    </reaction>
</comment>
<dbReference type="UniPathway" id="UPA00158">
    <property type="reaction ID" value="UER00270"/>
</dbReference>
<dbReference type="EMBL" id="ACFG01000030">
    <property type="protein sequence ID" value="EEH63954.1"/>
    <property type="molecule type" value="Genomic_DNA"/>
</dbReference>
<evidence type="ECO:0000256" key="7">
    <source>
        <dbReference type="ARBA" id="ARBA00022801"/>
    </source>
</evidence>
<dbReference type="PROSITE" id="PS51409">
    <property type="entry name" value="ARGINASE_2"/>
    <property type="match status" value="1"/>
</dbReference>
<comment type="similarity">
    <text evidence="10 11">Belongs to the arginase family.</text>
</comment>
<comment type="cofactor">
    <cofactor evidence="1">
        <name>Mn(2+)</name>
        <dbReference type="ChEBI" id="CHEBI:29035"/>
    </cofactor>
</comment>
<evidence type="ECO:0000256" key="9">
    <source>
        <dbReference type="ARBA" id="ARBA00047391"/>
    </source>
</evidence>
<dbReference type="GO" id="GO:0005829">
    <property type="term" value="C:cytosol"/>
    <property type="evidence" value="ECO:0007669"/>
    <property type="project" value="TreeGrafter"/>
</dbReference>
<dbReference type="EC" id="3.5.3.1" evidence="3"/>
<proteinExistence type="inferred from homology"/>
<dbReference type="SUPFAM" id="SSF52768">
    <property type="entry name" value="Arginase/deacetylase"/>
    <property type="match status" value="1"/>
</dbReference>
<keyword evidence="7 11" id="KW-0378">Hydrolase</keyword>
<dbReference type="HOGENOM" id="CLU_039478_6_1_11"/>
<evidence type="ECO:0000256" key="5">
    <source>
        <dbReference type="ARBA" id="ARBA00022503"/>
    </source>
</evidence>
<gene>
    <name evidence="12" type="ORF">HMPREF0044_0973</name>
</gene>
<dbReference type="InterPro" id="IPR020855">
    <property type="entry name" value="Ureohydrolase_Mn_BS"/>
</dbReference>
<dbReference type="PANTHER" id="PTHR43782:SF3">
    <property type="entry name" value="ARGINASE"/>
    <property type="match status" value="1"/>
</dbReference>
<dbReference type="GO" id="GO:0030145">
    <property type="term" value="F:manganese ion binding"/>
    <property type="evidence" value="ECO:0007669"/>
    <property type="project" value="TreeGrafter"/>
</dbReference>
<evidence type="ECO:0000256" key="2">
    <source>
        <dbReference type="ARBA" id="ARBA00005098"/>
    </source>
</evidence>
<dbReference type="Pfam" id="PF00491">
    <property type="entry name" value="Arginase"/>
    <property type="match status" value="1"/>
</dbReference>
<dbReference type="Gene3D" id="3.40.800.10">
    <property type="entry name" value="Ureohydrolase domain"/>
    <property type="match status" value="1"/>
</dbReference>
<dbReference type="PRINTS" id="PR00116">
    <property type="entry name" value="ARGINASE"/>
</dbReference>
<evidence type="ECO:0000256" key="3">
    <source>
        <dbReference type="ARBA" id="ARBA00012168"/>
    </source>
</evidence>
<dbReference type="Proteomes" id="UP000010301">
    <property type="component" value="Unassembled WGS sequence"/>
</dbReference>
<dbReference type="OrthoDB" id="7331788at2"/>
<dbReference type="CDD" id="cd09989">
    <property type="entry name" value="Arginase"/>
    <property type="match status" value="1"/>
</dbReference>
<evidence type="ECO:0000256" key="8">
    <source>
        <dbReference type="ARBA" id="ARBA00023211"/>
    </source>
</evidence>
<dbReference type="InterPro" id="IPR023696">
    <property type="entry name" value="Ureohydrolase_dom_sf"/>
</dbReference>
<protein>
    <recommendedName>
        <fullName evidence="4">Arginase</fullName>
        <ecNumber evidence="3">3.5.3.1</ecNumber>
    </recommendedName>
</protein>
<dbReference type="InterPro" id="IPR006035">
    <property type="entry name" value="Ureohydrolase"/>
</dbReference>
<accession>C0W095</accession>
<evidence type="ECO:0000256" key="10">
    <source>
        <dbReference type="PROSITE-ProRule" id="PRU00742"/>
    </source>
</evidence>
<dbReference type="eggNOG" id="COG0010">
    <property type="taxonomic scope" value="Bacteria"/>
</dbReference>
<evidence type="ECO:0000256" key="11">
    <source>
        <dbReference type="RuleBase" id="RU003684"/>
    </source>
</evidence>
<keyword evidence="5" id="KW-0056">Arginine metabolism</keyword>
<dbReference type="PANTHER" id="PTHR43782">
    <property type="entry name" value="ARGINASE"/>
    <property type="match status" value="1"/>
</dbReference>
<dbReference type="STRING" id="525245.HMPREF0044_0973"/>
<dbReference type="GO" id="GO:0006525">
    <property type="term" value="P:arginine metabolic process"/>
    <property type="evidence" value="ECO:0007669"/>
    <property type="project" value="UniProtKB-KW"/>
</dbReference>
<dbReference type="RefSeq" id="WP_006546745.1">
    <property type="nucleotide sequence ID" value="NZ_DS999543.1"/>
</dbReference>
<evidence type="ECO:0000256" key="4">
    <source>
        <dbReference type="ARBA" id="ARBA00018123"/>
    </source>
</evidence>
<dbReference type="InterPro" id="IPR014033">
    <property type="entry name" value="Arginase"/>
</dbReference>
<evidence type="ECO:0000313" key="12">
    <source>
        <dbReference type="EMBL" id="EEH63954.1"/>
    </source>
</evidence>
<evidence type="ECO:0000256" key="1">
    <source>
        <dbReference type="ARBA" id="ARBA00001936"/>
    </source>
</evidence>
<sequence length="284" mass="31077">MLKVIGCNNHLGETAPGLAGNLTRLQELNPQLDLEVVAETVCEHVKNDPRLKNFESVVATSENLAKVSQEKHAEKLTPLHILGDHAAAMGTVAAASASVETLGVIWIDAHADINTESTTPSGHIHGMPIAALLGITESVELNDLHFAGPKFKPEHMVYIGLRDVDPGEKVYLEKLGILHYYWDEVVERGLAACLEEIVKHFQAVDRVHVSLDLDSMDPELIPGVSVPVPGGFTPADTHQILRALLENTSVCSLDLVEYNPELDVDDVSAKYVLETVELIREYYK</sequence>
<comment type="caution">
    <text evidence="12">The sequence shown here is derived from an EMBL/GenBank/DDBJ whole genome shotgun (WGS) entry which is preliminary data.</text>
</comment>
<keyword evidence="13" id="KW-1185">Reference proteome</keyword>
<keyword evidence="8" id="KW-0464">Manganese</keyword>
<keyword evidence="6" id="KW-0479">Metal-binding</keyword>
<dbReference type="GO" id="GO:0000050">
    <property type="term" value="P:urea cycle"/>
    <property type="evidence" value="ECO:0007669"/>
    <property type="project" value="UniProtKB-UniPathway"/>
</dbReference>
<evidence type="ECO:0000256" key="6">
    <source>
        <dbReference type="ARBA" id="ARBA00022723"/>
    </source>
</evidence>
<dbReference type="AlphaFoldDB" id="C0W095"/>
<dbReference type="PROSITE" id="PS01053">
    <property type="entry name" value="ARGINASE_1"/>
    <property type="match status" value="1"/>
</dbReference>
<reference evidence="12 13" key="1">
    <citation type="submission" date="2009-01" db="EMBL/GenBank/DDBJ databases">
        <authorList>
            <person name="Qin X."/>
            <person name="Bachman B."/>
            <person name="Battles P."/>
            <person name="Bell A."/>
            <person name="Bess C."/>
            <person name="Bickham C."/>
            <person name="Chaboub L."/>
            <person name="Chen D."/>
            <person name="Coyle M."/>
            <person name="Deiros D.R."/>
            <person name="Dinh H."/>
            <person name="Forbes L."/>
            <person name="Fowler G."/>
            <person name="Francisco L."/>
            <person name="Fu Q."/>
            <person name="Gubbala S."/>
            <person name="Hale W."/>
            <person name="Han Y."/>
            <person name="Hemphill L."/>
            <person name="Highlander S.K."/>
            <person name="Hirani K."/>
            <person name="Hogues M."/>
            <person name="Jackson L."/>
            <person name="Jakkamsetti A."/>
            <person name="Javaid M."/>
            <person name="Jiang H."/>
            <person name="Korchina V."/>
            <person name="Kovar C."/>
            <person name="Lara F."/>
            <person name="Lee S."/>
            <person name="Mata R."/>
            <person name="Mathew T."/>
            <person name="Moen C."/>
            <person name="Morales K."/>
            <person name="Munidasa M."/>
            <person name="Nazareth L."/>
            <person name="Ngo R."/>
            <person name="Nguyen L."/>
            <person name="Okwuonu G."/>
            <person name="Ongeri F."/>
            <person name="Patil S."/>
            <person name="Petrosino J."/>
            <person name="Pham C."/>
            <person name="Pham P."/>
            <person name="Pu L.-L."/>
            <person name="Puazo M."/>
            <person name="Raj R."/>
            <person name="Reid J."/>
            <person name="Rouhana J."/>
            <person name="Saada N."/>
            <person name="Shang Y."/>
            <person name="Simmons D."/>
            <person name="Thornton R."/>
            <person name="Warren J."/>
            <person name="Weissenberger G."/>
            <person name="Zhang J."/>
            <person name="Zhang L."/>
            <person name="Zhou C."/>
            <person name="Zhu D."/>
            <person name="Muzny D."/>
            <person name="Worley K."/>
            <person name="Gibbs R."/>
        </authorList>
    </citation>
    <scope>NUCLEOTIDE SEQUENCE [LARGE SCALE GENOMIC DNA]</scope>
    <source>
        <strain evidence="12 13">DSM 15436</strain>
    </source>
</reference>
<dbReference type="GO" id="GO:0004053">
    <property type="term" value="F:arginase activity"/>
    <property type="evidence" value="ECO:0007669"/>
    <property type="project" value="UniProtKB-EC"/>
</dbReference>
<organism evidence="12 13">
    <name type="scientific">Gleimia coleocanis DSM 15436</name>
    <dbReference type="NCBI Taxonomy" id="525245"/>
    <lineage>
        <taxon>Bacteria</taxon>
        <taxon>Bacillati</taxon>
        <taxon>Actinomycetota</taxon>
        <taxon>Actinomycetes</taxon>
        <taxon>Actinomycetales</taxon>
        <taxon>Actinomycetaceae</taxon>
        <taxon>Gleimia</taxon>
    </lineage>
</organism>
<comment type="pathway">
    <text evidence="2">Nitrogen metabolism; urea cycle; L-ornithine and urea from L-arginine: step 1/1.</text>
</comment>
<evidence type="ECO:0000313" key="13">
    <source>
        <dbReference type="Proteomes" id="UP000010301"/>
    </source>
</evidence>
<name>C0W095_9ACTO</name>